<dbReference type="RefSeq" id="WP_157626406.1">
    <property type="nucleotide sequence ID" value="NZ_CP046617.1"/>
</dbReference>
<gene>
    <name evidence="2" type="ORF">GO600_03370</name>
</gene>
<keyword evidence="3" id="KW-1185">Reference proteome</keyword>
<evidence type="ECO:0000259" key="1">
    <source>
        <dbReference type="Pfam" id="PF09509"/>
    </source>
</evidence>
<feature type="domain" description="Conserved hypothetical protein CHP02391" evidence="1">
    <location>
        <begin position="100"/>
        <end position="202"/>
    </location>
</feature>
<dbReference type="Proteomes" id="UP001317488">
    <property type="component" value="Chromosome"/>
</dbReference>
<accession>A0ABY7RPP0</accession>
<evidence type="ECO:0000313" key="3">
    <source>
        <dbReference type="Proteomes" id="UP001317488"/>
    </source>
</evidence>
<dbReference type="EMBL" id="CP046617">
    <property type="protein sequence ID" value="WCM39210.1"/>
    <property type="molecule type" value="Genomic_DNA"/>
</dbReference>
<name>A0ABY7RPP0_9DEIN</name>
<dbReference type="Pfam" id="PF09509">
    <property type="entry name" value="Hypoth_Ymh"/>
    <property type="match status" value="1"/>
</dbReference>
<dbReference type="InterPro" id="IPR012654">
    <property type="entry name" value="CHP02391"/>
</dbReference>
<organism evidence="2 3">
    <name type="scientific">Thermus antranikianii</name>
    <dbReference type="NCBI Taxonomy" id="88190"/>
    <lineage>
        <taxon>Bacteria</taxon>
        <taxon>Thermotogati</taxon>
        <taxon>Deinococcota</taxon>
        <taxon>Deinococci</taxon>
        <taxon>Thermales</taxon>
        <taxon>Thermaceae</taxon>
        <taxon>Thermus</taxon>
    </lineage>
</organism>
<proteinExistence type="predicted"/>
<evidence type="ECO:0000313" key="2">
    <source>
        <dbReference type="EMBL" id="WCM39210.1"/>
    </source>
</evidence>
<protein>
    <recommendedName>
        <fullName evidence="1">Conserved hypothetical protein CHP02391 domain-containing protein</fullName>
    </recommendedName>
</protein>
<reference evidence="2 3" key="1">
    <citation type="submission" date="2019-12" db="EMBL/GenBank/DDBJ databases">
        <authorList>
            <person name="An T."/>
        </authorList>
    </citation>
    <scope>NUCLEOTIDE SEQUENCE [LARGE SCALE GENOMIC DNA]</scope>
    <source>
        <strain evidence="2 3">JCM 19900</strain>
    </source>
</reference>
<sequence length="216" mass="24498">MMKAWPWDKERTRNGASYLGYEVEEREIPYGIQLVVHDKGSGKACNVNFYNSGKRLPQGDPALLKKLEEELVKLDQQAKITIDLLPYGVTILNSEPTSADLIAAIRECFTRLERLSREKSGVDIKEKPGAQVLETVAQKENLCIENVAPEVTKGFRNHFGKLLSTFYSCFRNPIQHAHTAEMERWLTKEELKLLLAAVVLLEALFKKYVVGSECNE</sequence>